<sequence>MTKELPEKVRRVISSPVRVLPAAGDLPGLPRMLASRISARLGSDGYNRERTAIFLISHGRKTDKEPASNLTGIRKAVAHITDFDEIYNVQLEGAVSLKNWRTMTHLRKALFIPLMAGDGDHCLHDIPDAVNARSDEHVDILAPVGTWWELSNLLADYVNRNWLSCRCVTGKSKSSETRELAPCLTED</sequence>
<keyword evidence="2" id="KW-1185">Reference proteome</keyword>
<gene>
    <name evidence="1" type="ORF">P7680_15615</name>
</gene>
<accession>A0ABT6GEA4</accession>
<name>A0ABT6GEA4_9PROT</name>
<dbReference type="EMBL" id="JARSBO010000008">
    <property type="protein sequence ID" value="MDG4720430.1"/>
    <property type="molecule type" value="Genomic_DNA"/>
</dbReference>
<evidence type="ECO:0000313" key="2">
    <source>
        <dbReference type="Proteomes" id="UP001529180"/>
    </source>
</evidence>
<dbReference type="SUPFAM" id="SSF53800">
    <property type="entry name" value="Chelatase"/>
    <property type="match status" value="1"/>
</dbReference>
<protein>
    <submittedName>
        <fullName evidence="1">Uncharacterized protein</fullName>
    </submittedName>
</protein>
<dbReference type="Proteomes" id="UP001529180">
    <property type="component" value="Unassembled WGS sequence"/>
</dbReference>
<comment type="caution">
    <text evidence="1">The sequence shown here is derived from an EMBL/GenBank/DDBJ whole genome shotgun (WGS) entry which is preliminary data.</text>
</comment>
<proteinExistence type="predicted"/>
<dbReference type="Gene3D" id="3.40.50.1400">
    <property type="match status" value="1"/>
</dbReference>
<evidence type="ECO:0000313" key="1">
    <source>
        <dbReference type="EMBL" id="MDG4720430.1"/>
    </source>
</evidence>
<reference evidence="1 2" key="1">
    <citation type="submission" date="2023-03" db="EMBL/GenBank/DDBJ databases">
        <title>Strain FZY0004 represents a novel species in the genus Thalassospira isolated from seawater.</title>
        <authorList>
            <person name="Fu Z.-Y."/>
        </authorList>
    </citation>
    <scope>NUCLEOTIDE SEQUENCE [LARGE SCALE GENOMIC DNA]</scope>
    <source>
        <strain evidence="1 2">FZY0004</strain>
    </source>
</reference>
<organism evidence="1 2">
    <name type="scientific">Thalassospira aquimaris</name>
    <dbReference type="NCBI Taxonomy" id="3037796"/>
    <lineage>
        <taxon>Bacteria</taxon>
        <taxon>Pseudomonadati</taxon>
        <taxon>Pseudomonadota</taxon>
        <taxon>Alphaproteobacteria</taxon>
        <taxon>Rhodospirillales</taxon>
        <taxon>Thalassospiraceae</taxon>
        <taxon>Thalassospira</taxon>
    </lineage>
</organism>
<dbReference type="RefSeq" id="WP_147250747.1">
    <property type="nucleotide sequence ID" value="NZ_JARSBO010000008.1"/>
</dbReference>